<protein>
    <submittedName>
        <fullName evidence="1">Uncharacterized protein</fullName>
    </submittedName>
</protein>
<reference evidence="1" key="1">
    <citation type="journal article" date="2020" name="Nature">
        <title>Giant virus diversity and host interactions through global metagenomics.</title>
        <authorList>
            <person name="Schulz F."/>
            <person name="Roux S."/>
            <person name="Paez-Espino D."/>
            <person name="Jungbluth S."/>
            <person name="Walsh D.A."/>
            <person name="Denef V.J."/>
            <person name="McMahon K.D."/>
            <person name="Konstantinidis K.T."/>
            <person name="Eloe-Fadrosh E.A."/>
            <person name="Kyrpides N.C."/>
            <person name="Woyke T."/>
        </authorList>
    </citation>
    <scope>NUCLEOTIDE SEQUENCE</scope>
    <source>
        <strain evidence="1">GVMAG-M-3300023174-47</strain>
    </source>
</reference>
<name>A0A6C0DTX5_9ZZZZ</name>
<dbReference type="AlphaFoldDB" id="A0A6C0DTX5"/>
<dbReference type="EMBL" id="MN739658">
    <property type="protein sequence ID" value="QHT18665.1"/>
    <property type="molecule type" value="Genomic_DNA"/>
</dbReference>
<evidence type="ECO:0000313" key="1">
    <source>
        <dbReference type="EMBL" id="QHT18665.1"/>
    </source>
</evidence>
<accession>A0A6C0DTX5</accession>
<sequence length="85" mass="9876">MDEMHEIYKKTKASLEIILARHIEDLTKVKFILDNNIVSSNGDPMDPDELADVTKSLHDQMEQTIETVCTIKEQIKYFDGWLITH</sequence>
<organism evidence="1">
    <name type="scientific">viral metagenome</name>
    <dbReference type="NCBI Taxonomy" id="1070528"/>
    <lineage>
        <taxon>unclassified sequences</taxon>
        <taxon>metagenomes</taxon>
        <taxon>organismal metagenomes</taxon>
    </lineage>
</organism>
<proteinExistence type="predicted"/>